<reference evidence="1 2" key="1">
    <citation type="submission" date="2018-01" db="EMBL/GenBank/DDBJ databases">
        <title>Metagenomic assembled genomes from two thermal pools in the Uzon Caldera, Kamchatka, Russia.</title>
        <authorList>
            <person name="Wilkins L."/>
            <person name="Ettinger C."/>
        </authorList>
    </citation>
    <scope>NUCLEOTIDE SEQUENCE [LARGE SCALE GENOMIC DNA]</scope>
    <source>
        <strain evidence="1">ZAV-08</strain>
    </source>
</reference>
<protein>
    <recommendedName>
        <fullName evidence="3">DUF488 domain-containing protein</fullName>
    </recommendedName>
</protein>
<dbReference type="InterPro" id="IPR007438">
    <property type="entry name" value="DUF488"/>
</dbReference>
<dbReference type="PIRSF" id="PIRSF024492">
    <property type="entry name" value="UCP024492"/>
    <property type="match status" value="1"/>
</dbReference>
<gene>
    <name evidence="1" type="ORF">C0190_01665</name>
</gene>
<dbReference type="PANTHER" id="PTHR39337">
    <property type="entry name" value="BLR5642 PROTEIN"/>
    <property type="match status" value="1"/>
</dbReference>
<dbReference type="PANTHER" id="PTHR39337:SF1">
    <property type="entry name" value="BLR5642 PROTEIN"/>
    <property type="match status" value="1"/>
</dbReference>
<evidence type="ECO:0008006" key="3">
    <source>
        <dbReference type="Google" id="ProtNLM"/>
    </source>
</evidence>
<accession>A0A2N7PPQ5</accession>
<dbReference type="Pfam" id="PF04343">
    <property type="entry name" value="DUF488"/>
    <property type="match status" value="1"/>
</dbReference>
<evidence type="ECO:0000313" key="2">
    <source>
        <dbReference type="Proteomes" id="UP000235460"/>
    </source>
</evidence>
<dbReference type="AlphaFoldDB" id="A0A2N7PPQ5"/>
<dbReference type="InterPro" id="IPR014519">
    <property type="entry name" value="UCP024492"/>
</dbReference>
<dbReference type="Proteomes" id="UP000235460">
    <property type="component" value="Unassembled WGS sequence"/>
</dbReference>
<name>A0A2N7PPQ5_9BACT</name>
<proteinExistence type="predicted"/>
<organism evidence="1 2">
    <name type="scientific">Thermodesulfobacterium geofontis</name>
    <dbReference type="NCBI Taxonomy" id="1295609"/>
    <lineage>
        <taxon>Bacteria</taxon>
        <taxon>Pseudomonadati</taxon>
        <taxon>Thermodesulfobacteriota</taxon>
        <taxon>Thermodesulfobacteria</taxon>
        <taxon>Thermodesulfobacteriales</taxon>
        <taxon>Thermodesulfobacteriaceae</taxon>
        <taxon>Thermodesulfobacterium</taxon>
    </lineage>
</organism>
<sequence length="152" mass="18152">MIIYTLGTSNRTEEEFLEILKFYKIEAIADVRRWPTSQRFPHFKKENLMKILSKNGISYYHFENLGGYRRENYESYMKTSEFKKALEKLINIAEKDLTCIICAEKFPWRCHRRFISKALEDKGIEVLHIIEKNKIWKPKIALFLPKGGNEKD</sequence>
<evidence type="ECO:0000313" key="1">
    <source>
        <dbReference type="EMBL" id="PMP68380.1"/>
    </source>
</evidence>
<dbReference type="EMBL" id="PNIK01000023">
    <property type="protein sequence ID" value="PMP68380.1"/>
    <property type="molecule type" value="Genomic_DNA"/>
</dbReference>
<comment type="caution">
    <text evidence="1">The sequence shown here is derived from an EMBL/GenBank/DDBJ whole genome shotgun (WGS) entry which is preliminary data.</text>
</comment>